<dbReference type="RefSeq" id="WP_099260345.1">
    <property type="nucleotide sequence ID" value="NZ_NIZW01000006.1"/>
</dbReference>
<protein>
    <submittedName>
        <fullName evidence="3">Uncharacterized protein</fullName>
    </submittedName>
</protein>
<accession>A0A2G1W9J8</accession>
<sequence>MSENTPPNDRPIDASIDDANPVSDRDAADGDALTRPGLPTAESDDAGDHGDDQSNDSIFDQVRHCHPDPSSANDFLDDLHFATLGLRTNESRLHIIRTATKRSAGALASVQVSRPSTINECHLARVITSAYRVMDPRYRIDRHQQVQLGRILPLEMESVSHTAFSQETIFAADDQSSPIQNNVLVPGHPPATRDQLVELAIDASDPKTVAVATDLTSQWVQPSVERSLLDDLPPRNENELVLEEMRSQRGRWKRWMSEVRTLVGLSILCLSATFYLAYWLGARQANQPTIATQPTELVEALPVEIPTIETDAARPEAVSDEMPSTSTLPEPVIADAAVVENSENQPQPSLDTNVAETAVEESMETVSPSGPAVVELANEMAEGAETSEPVGEETVVAEVAMTESSVAATTVPKPIEPRFTEAEISEATQELWDETERVTRRFRLTEAAGLIDQWELIAELAGNGSLEHLAAMHLSLRASWLVEPVDMTCQRAEELVALTAAATGQSLPGDVQSTWSDPMVRQLIESWRDCRLTISTTDHLNHLLLRANGLLDQLILNNKNQWCTSFGFDAERLVAFATNEQSRTELTDLLTSIKTLPTDSELARMEQSEASAGVLGRTLCLQLRRWDDGLSLMCNASDSRLSSLSKAEMQWREEFGDSQDDAAAQARGKLGVRWSKIAGRYDGRDAASIRLHALDLLDGLESFANERAEIIELLPSYMTASLSEAAAAQSLSAPVRLSRLR</sequence>
<dbReference type="GeneID" id="90608298"/>
<evidence type="ECO:0000256" key="2">
    <source>
        <dbReference type="SAM" id="Phobius"/>
    </source>
</evidence>
<gene>
    <name evidence="3" type="ORF">CEE69_08910</name>
</gene>
<comment type="caution">
    <text evidence="3">The sequence shown here is derived from an EMBL/GenBank/DDBJ whole genome shotgun (WGS) entry which is preliminary data.</text>
</comment>
<dbReference type="EMBL" id="NIZW01000006">
    <property type="protein sequence ID" value="PHQ35714.1"/>
    <property type="molecule type" value="Genomic_DNA"/>
</dbReference>
<keyword evidence="2" id="KW-0472">Membrane</keyword>
<reference evidence="3 4" key="1">
    <citation type="submission" date="2017-06" db="EMBL/GenBank/DDBJ databases">
        <title>Description of Rhodopirellula bahusiensis sp. nov.</title>
        <authorList>
            <person name="Kizina J."/>
            <person name="Harder J."/>
        </authorList>
    </citation>
    <scope>NUCLEOTIDE SEQUENCE [LARGE SCALE GENOMIC DNA]</scope>
    <source>
        <strain evidence="3 4">SWK21</strain>
    </source>
</reference>
<evidence type="ECO:0000313" key="4">
    <source>
        <dbReference type="Proteomes" id="UP000225740"/>
    </source>
</evidence>
<name>A0A2G1W9J8_9BACT</name>
<feature type="region of interest" description="Disordered" evidence="1">
    <location>
        <begin position="1"/>
        <end position="66"/>
    </location>
</feature>
<proteinExistence type="predicted"/>
<dbReference type="Proteomes" id="UP000225740">
    <property type="component" value="Unassembled WGS sequence"/>
</dbReference>
<evidence type="ECO:0000313" key="3">
    <source>
        <dbReference type="EMBL" id="PHQ35714.1"/>
    </source>
</evidence>
<keyword evidence="4" id="KW-1185">Reference proteome</keyword>
<dbReference type="AlphaFoldDB" id="A0A2G1W9J8"/>
<keyword evidence="2" id="KW-0812">Transmembrane</keyword>
<feature type="transmembrane region" description="Helical" evidence="2">
    <location>
        <begin position="259"/>
        <end position="280"/>
    </location>
</feature>
<dbReference type="OrthoDB" id="264178at2"/>
<organism evidence="3 4">
    <name type="scientific">Rhodopirellula bahusiensis</name>
    <dbReference type="NCBI Taxonomy" id="2014065"/>
    <lineage>
        <taxon>Bacteria</taxon>
        <taxon>Pseudomonadati</taxon>
        <taxon>Planctomycetota</taxon>
        <taxon>Planctomycetia</taxon>
        <taxon>Pirellulales</taxon>
        <taxon>Pirellulaceae</taxon>
        <taxon>Rhodopirellula</taxon>
    </lineage>
</organism>
<keyword evidence="2" id="KW-1133">Transmembrane helix</keyword>
<evidence type="ECO:0000256" key="1">
    <source>
        <dbReference type="SAM" id="MobiDB-lite"/>
    </source>
</evidence>